<organism evidence="1 2">
    <name type="scientific">Bradyrhizobium erythrophlei</name>
    <dbReference type="NCBI Taxonomy" id="1437360"/>
    <lineage>
        <taxon>Bacteria</taxon>
        <taxon>Pseudomonadati</taxon>
        <taxon>Pseudomonadota</taxon>
        <taxon>Alphaproteobacteria</taxon>
        <taxon>Hyphomicrobiales</taxon>
        <taxon>Nitrobacteraceae</taxon>
        <taxon>Bradyrhizobium</taxon>
    </lineage>
</organism>
<protein>
    <submittedName>
        <fullName evidence="1">Uncharacterized protein</fullName>
    </submittedName>
</protein>
<dbReference type="EMBL" id="LT670817">
    <property type="protein sequence ID" value="SHH05247.1"/>
    <property type="molecule type" value="Genomic_DNA"/>
</dbReference>
<dbReference type="Proteomes" id="UP000189796">
    <property type="component" value="Chromosome I"/>
</dbReference>
<dbReference type="AlphaFoldDB" id="A0A1M5PTG2"/>
<name>A0A1M5PTG2_9BRAD</name>
<gene>
    <name evidence="1" type="ORF">SAMN05443248_3509</name>
</gene>
<accession>A0A1M5PTG2</accession>
<evidence type="ECO:0000313" key="2">
    <source>
        <dbReference type="Proteomes" id="UP000189796"/>
    </source>
</evidence>
<reference evidence="1 2" key="1">
    <citation type="submission" date="2016-11" db="EMBL/GenBank/DDBJ databases">
        <authorList>
            <person name="Jaros S."/>
            <person name="Januszkiewicz K."/>
            <person name="Wedrychowicz H."/>
        </authorList>
    </citation>
    <scope>NUCLEOTIDE SEQUENCE [LARGE SCALE GENOMIC DNA]</scope>
    <source>
        <strain evidence="1 2">GAS138</strain>
    </source>
</reference>
<sequence>MKFCLRCDGARWVCEAHPDLPWEFGDRACTCGAPGEPCPACNNDAEKVPDMPPDFKVEEVRDFDPVIDVEHDIEEVEKELARMTDAKKRH</sequence>
<dbReference type="OrthoDB" id="8250473at2"/>
<evidence type="ECO:0000313" key="1">
    <source>
        <dbReference type="EMBL" id="SHH05247.1"/>
    </source>
</evidence>
<dbReference type="RefSeq" id="WP_079602493.1">
    <property type="nucleotide sequence ID" value="NZ_LT670817.1"/>
</dbReference>
<proteinExistence type="predicted"/>